<dbReference type="SUPFAM" id="SSF48371">
    <property type="entry name" value="ARM repeat"/>
    <property type="match status" value="1"/>
</dbReference>
<dbReference type="InterPro" id="IPR016024">
    <property type="entry name" value="ARM-type_fold"/>
</dbReference>
<dbReference type="Gene3D" id="1.25.10.10">
    <property type="entry name" value="Leucine-rich Repeat Variant"/>
    <property type="match status" value="1"/>
</dbReference>
<name>A0A5M3W9W5_9ACTN</name>
<reference evidence="2 3" key="1">
    <citation type="submission" date="2019-10" db="EMBL/GenBank/DDBJ databases">
        <title>Whole genome shotgun sequence of Acrocarpospora corrugata NBRC 13972.</title>
        <authorList>
            <person name="Ichikawa N."/>
            <person name="Kimura A."/>
            <person name="Kitahashi Y."/>
            <person name="Komaki H."/>
            <person name="Oguchi A."/>
        </authorList>
    </citation>
    <scope>NUCLEOTIDE SEQUENCE [LARGE SCALE GENOMIC DNA]</scope>
    <source>
        <strain evidence="2 3">NBRC 13972</strain>
    </source>
</reference>
<keyword evidence="1" id="KW-0677">Repeat</keyword>
<dbReference type="Proteomes" id="UP000334990">
    <property type="component" value="Unassembled WGS sequence"/>
</dbReference>
<dbReference type="SMART" id="SM00567">
    <property type="entry name" value="EZ_HEAT"/>
    <property type="match status" value="2"/>
</dbReference>
<dbReference type="AlphaFoldDB" id="A0A5M3W9W5"/>
<evidence type="ECO:0000313" key="3">
    <source>
        <dbReference type="Proteomes" id="UP000334990"/>
    </source>
</evidence>
<dbReference type="Pfam" id="PF02985">
    <property type="entry name" value="HEAT"/>
    <property type="match status" value="1"/>
</dbReference>
<gene>
    <name evidence="2" type="ORF">Acor_76840</name>
</gene>
<dbReference type="EMBL" id="BLAD01000106">
    <property type="protein sequence ID" value="GES05616.1"/>
    <property type="molecule type" value="Genomic_DNA"/>
</dbReference>
<organism evidence="2 3">
    <name type="scientific">Acrocarpospora corrugata</name>
    <dbReference type="NCBI Taxonomy" id="35763"/>
    <lineage>
        <taxon>Bacteria</taxon>
        <taxon>Bacillati</taxon>
        <taxon>Actinomycetota</taxon>
        <taxon>Actinomycetes</taxon>
        <taxon>Streptosporangiales</taxon>
        <taxon>Streptosporangiaceae</taxon>
        <taxon>Acrocarpospora</taxon>
    </lineage>
</organism>
<protein>
    <recommendedName>
        <fullName evidence="4">HEAT repeat domain-containing protein</fullName>
    </recommendedName>
</protein>
<evidence type="ECO:0000313" key="2">
    <source>
        <dbReference type="EMBL" id="GES05616.1"/>
    </source>
</evidence>
<dbReference type="InterPro" id="IPR000357">
    <property type="entry name" value="HEAT"/>
</dbReference>
<dbReference type="InterPro" id="IPR011989">
    <property type="entry name" value="ARM-like"/>
</dbReference>
<proteinExistence type="predicted"/>
<evidence type="ECO:0008006" key="4">
    <source>
        <dbReference type="Google" id="ProtNLM"/>
    </source>
</evidence>
<accession>A0A5M3W9W5</accession>
<dbReference type="InterPro" id="IPR004155">
    <property type="entry name" value="PBS_lyase_HEAT"/>
</dbReference>
<comment type="caution">
    <text evidence="2">The sequence shown here is derived from an EMBL/GenBank/DDBJ whole genome shotgun (WGS) entry which is preliminary data.</text>
</comment>
<sequence>MRRAMFEHPQALQSAQHVLDAYEAVQAELPALRRLLGDDDPRIRAATAYLLGWFPEEAEGSVAALRTLLESEAVIGVLANAVVSAGLLSDAELVPRLRELLRGSEPLLRWAAGIALAQLNVIEPEVIGVLAAASADPPKADVEPAVHFLDGDLRGYASQTLAMLDDRIPPETVGAVVEGLSRTSEIAAFTTTAAALRLTFPGGAPRPLPSFAELTEPQQRVVRVLAELSPETWRWANFTSIMQNWHLPNRHAECRAYAGLDVLG</sequence>
<evidence type="ECO:0000256" key="1">
    <source>
        <dbReference type="ARBA" id="ARBA00022737"/>
    </source>
</evidence>
<keyword evidence="3" id="KW-1185">Reference proteome</keyword>